<evidence type="ECO:0000256" key="1">
    <source>
        <dbReference type="SAM" id="Phobius"/>
    </source>
</evidence>
<keyword evidence="1" id="KW-1133">Transmembrane helix</keyword>
<reference evidence="2" key="2">
    <citation type="journal article" date="2021" name="PeerJ">
        <title>Extensive microbial diversity within the chicken gut microbiome revealed by metagenomics and culture.</title>
        <authorList>
            <person name="Gilroy R."/>
            <person name="Ravi A."/>
            <person name="Getino M."/>
            <person name="Pursley I."/>
            <person name="Horton D.L."/>
            <person name="Alikhan N.F."/>
            <person name="Baker D."/>
            <person name="Gharbi K."/>
            <person name="Hall N."/>
            <person name="Watson M."/>
            <person name="Adriaenssens E.M."/>
            <person name="Foster-Nyarko E."/>
            <person name="Jarju S."/>
            <person name="Secka A."/>
            <person name="Antonio M."/>
            <person name="Oren A."/>
            <person name="Chaudhuri R.R."/>
            <person name="La Ragione R."/>
            <person name="Hildebrand F."/>
            <person name="Pallen M.J."/>
        </authorList>
    </citation>
    <scope>NUCLEOTIDE SEQUENCE</scope>
    <source>
        <strain evidence="2">CHK152-2994</strain>
    </source>
</reference>
<keyword evidence="1" id="KW-0472">Membrane</keyword>
<protein>
    <submittedName>
        <fullName evidence="2">Uncharacterized protein</fullName>
    </submittedName>
</protein>
<evidence type="ECO:0000313" key="2">
    <source>
        <dbReference type="EMBL" id="HIS83622.1"/>
    </source>
</evidence>
<accession>A0A9D1FX13</accession>
<dbReference type="AlphaFoldDB" id="A0A9D1FX13"/>
<dbReference type="EMBL" id="DVJO01000182">
    <property type="protein sequence ID" value="HIS83622.1"/>
    <property type="molecule type" value="Genomic_DNA"/>
</dbReference>
<feature type="transmembrane region" description="Helical" evidence="1">
    <location>
        <begin position="148"/>
        <end position="171"/>
    </location>
</feature>
<organism evidence="2 3">
    <name type="scientific">Candidatus Scatenecus faecavium</name>
    <dbReference type="NCBI Taxonomy" id="2840915"/>
    <lineage>
        <taxon>Bacteria</taxon>
        <taxon>Candidatus Scatenecus</taxon>
    </lineage>
</organism>
<reference evidence="2" key="1">
    <citation type="submission" date="2020-10" db="EMBL/GenBank/DDBJ databases">
        <authorList>
            <person name="Gilroy R."/>
        </authorList>
    </citation>
    <scope>NUCLEOTIDE SEQUENCE</scope>
    <source>
        <strain evidence="2">CHK152-2994</strain>
    </source>
</reference>
<gene>
    <name evidence="2" type="ORF">IAD41_08480</name>
</gene>
<keyword evidence="1" id="KW-0812">Transmembrane</keyword>
<name>A0A9D1FX13_9BACT</name>
<dbReference type="Proteomes" id="UP000824139">
    <property type="component" value="Unassembled WGS sequence"/>
</dbReference>
<evidence type="ECO:0000313" key="3">
    <source>
        <dbReference type="Proteomes" id="UP000824139"/>
    </source>
</evidence>
<sequence length="229" mass="24710">MSYQLNINNTPAKPFNSFKSAPKVKKGYMNYRYHNSEAVETHTKVKALAGSVLGAGISAAIVAKTQKVKLSNPLNLFKLKYGVKELIAVSSLSIIGGVIGGMIGSNKKKEKMDEGVFQFMNATVPLLFVHPVTKFLENSKSLKDNKIARIVGIAASLLVGMKGAAVLSNFINDPNDKVPDRKLTMKDAVANIDDALGALAIAKVPFADKVEKIIPLIFVWCGYRAGQSN</sequence>
<comment type="caution">
    <text evidence="2">The sequence shown here is derived from an EMBL/GenBank/DDBJ whole genome shotgun (WGS) entry which is preliminary data.</text>
</comment>
<feature type="transmembrane region" description="Helical" evidence="1">
    <location>
        <begin position="86"/>
        <end position="104"/>
    </location>
</feature>
<proteinExistence type="predicted"/>